<dbReference type="InterPro" id="IPR036249">
    <property type="entry name" value="Thioredoxin-like_sf"/>
</dbReference>
<dbReference type="Pfam" id="PF00085">
    <property type="entry name" value="Thioredoxin"/>
    <property type="match status" value="1"/>
</dbReference>
<feature type="signal peptide" evidence="4">
    <location>
        <begin position="1"/>
        <end position="18"/>
    </location>
</feature>
<dbReference type="PROSITE" id="PS51352">
    <property type="entry name" value="THIOREDOXIN_2"/>
    <property type="match status" value="1"/>
</dbReference>
<dbReference type="Gene3D" id="3.40.30.10">
    <property type="entry name" value="Glutaredoxin"/>
    <property type="match status" value="1"/>
</dbReference>
<evidence type="ECO:0000313" key="6">
    <source>
        <dbReference type="EMBL" id="KTB13494.1"/>
    </source>
</evidence>
<feature type="chain" id="PRO_5009807387" evidence="4">
    <location>
        <begin position="19"/>
        <end position="708"/>
    </location>
</feature>
<organism evidence="6 7">
    <name type="scientific">Candida glabrata</name>
    <name type="common">Yeast</name>
    <name type="synonym">Torulopsis glabrata</name>
    <dbReference type="NCBI Taxonomy" id="5478"/>
    <lineage>
        <taxon>Eukaryota</taxon>
        <taxon>Fungi</taxon>
        <taxon>Dikarya</taxon>
        <taxon>Ascomycota</taxon>
        <taxon>Saccharomycotina</taxon>
        <taxon>Saccharomycetes</taxon>
        <taxon>Saccharomycetales</taxon>
        <taxon>Saccharomycetaceae</taxon>
        <taxon>Nakaseomyces</taxon>
    </lineage>
</organism>
<dbReference type="GO" id="GO:0036503">
    <property type="term" value="P:ERAD pathway"/>
    <property type="evidence" value="ECO:0007669"/>
    <property type="project" value="EnsemblFungi"/>
</dbReference>
<dbReference type="VEuPathDB" id="FungiDB:GVI51_J01925"/>
<feature type="coiled-coil region" evidence="3">
    <location>
        <begin position="518"/>
        <end position="549"/>
    </location>
</feature>
<protein>
    <submittedName>
        <fullName evidence="6">ER-retained PMA1-suppressing protein 1</fullName>
    </submittedName>
</protein>
<evidence type="ECO:0000259" key="5">
    <source>
        <dbReference type="PROSITE" id="PS51352"/>
    </source>
</evidence>
<evidence type="ECO:0000313" key="7">
    <source>
        <dbReference type="Proteomes" id="UP000054886"/>
    </source>
</evidence>
<dbReference type="SUPFAM" id="SSF52833">
    <property type="entry name" value="Thioredoxin-like"/>
    <property type="match status" value="1"/>
</dbReference>
<dbReference type="CDD" id="cd02961">
    <property type="entry name" value="PDI_a_family"/>
    <property type="match status" value="1"/>
</dbReference>
<evidence type="ECO:0000256" key="1">
    <source>
        <dbReference type="ARBA" id="ARBA00006347"/>
    </source>
</evidence>
<dbReference type="InterPro" id="IPR013766">
    <property type="entry name" value="Thioredoxin_domain"/>
</dbReference>
<dbReference type="PANTHER" id="PTHR45672:SF3">
    <property type="entry name" value="THIOREDOXIN DOMAIN-CONTAINING PROTEIN 5"/>
    <property type="match status" value="1"/>
</dbReference>
<dbReference type="GO" id="GO:0051082">
    <property type="term" value="F:unfolded protein binding"/>
    <property type="evidence" value="ECO:0007669"/>
    <property type="project" value="EnsemblFungi"/>
</dbReference>
<reference evidence="6 7" key="1">
    <citation type="submission" date="2015-10" db="EMBL/GenBank/DDBJ databases">
        <title>Draft genomes sequences of Candida glabrata isolates 1A, 1B, 2A, 2B, 3A and 3B.</title>
        <authorList>
            <person name="Haavelsrud O.E."/>
            <person name="Gaustad P."/>
        </authorList>
    </citation>
    <scope>NUCLEOTIDE SEQUENCE [LARGE SCALE GENOMIC DNA]</scope>
    <source>
        <strain evidence="6">910700640</strain>
    </source>
</reference>
<dbReference type="GO" id="GO:0006457">
    <property type="term" value="P:protein folding"/>
    <property type="evidence" value="ECO:0007669"/>
    <property type="project" value="TreeGrafter"/>
</dbReference>
<dbReference type="AlphaFoldDB" id="A0A0W0DIH1"/>
<keyword evidence="3" id="KW-0175">Coiled coil</keyword>
<evidence type="ECO:0000256" key="3">
    <source>
        <dbReference type="SAM" id="Coils"/>
    </source>
</evidence>
<name>A0A0W0DIH1_CANGB</name>
<dbReference type="GO" id="GO:0003756">
    <property type="term" value="F:protein disulfide isomerase activity"/>
    <property type="evidence" value="ECO:0007669"/>
    <property type="project" value="EnsemblFungi"/>
</dbReference>
<dbReference type="VEuPathDB" id="FungiDB:B1J91_J02068g"/>
<sequence length="708" mass="82019">MLYSYLWSFMWLLAIACARPPPKVDERNDKPPRGFPLPLNKKNFEVELSNGFHLVEFYSPYCSHCKNLAPIWEDTWVSFREEGKKLNMKLSQVNCVESGDICHKEDIRAYPTIRLYGPDGFLEEYHGKRTKEEFLKFARKSIMEYGDTDDLILPSLSKLLSGKDFSQLISGKSTKPMLVSFWPTSDMQEDSSVETKFNNCPKCEIYQRKWNLINNAVDGLGVDSGHLNCGSEQNLCERLGFADLASSAKSGGNVKPRLALIIPKKVTNNLFIYPEGQDVSNQADVLDFIKRISVNSEAAEISESEIIDYSRNSMPLFSEFVHTNAKKVHSGQNIYIIFCYNHKTVVPEDFTILEHLVEPLASRPNTYLRKFNGTIPELTKKVYDPFYQVVNYNDSEPRKELNEEFQTMSAVTEYPTFLIIKEGELQTHVFNGFSTTEMRNLDTILDWIDDTIVPSLPKLTWDNFEEMLNVNPSKYRTMAILLMSTKWEYDDKVNAAQKFFTSFLDYEHVRMQKMFEIVQQERLKKANAIEKMREKQENTKNILAKMRQEISHPNDRKVQYMYLDLAKDERLLKRLGVHNANIAPNQVLLIDKARKTLYAENHFEERLTGKDTYGIREALLSINIPEKCQLSTILRGQHLKIKLQKKIKIPHVKVSNGSNSNILYFFAILLLLVLLRKSPVYRMISRKWHSHRASYQANTSYSKLEAQD</sequence>
<comment type="caution">
    <text evidence="6">The sequence shown here is derived from an EMBL/GenBank/DDBJ whole genome shotgun (WGS) entry which is preliminary data.</text>
</comment>
<evidence type="ECO:0000256" key="4">
    <source>
        <dbReference type="SAM" id="SignalP"/>
    </source>
</evidence>
<gene>
    <name evidence="6" type="ORF">AO440_002874</name>
</gene>
<feature type="domain" description="Thioredoxin" evidence="5">
    <location>
        <begin position="13"/>
        <end position="143"/>
    </location>
</feature>
<dbReference type="PANTHER" id="PTHR45672">
    <property type="entry name" value="PROTEIN DISULFIDE-ISOMERASE C17H9.14C-RELATED"/>
    <property type="match status" value="1"/>
</dbReference>
<dbReference type="GO" id="GO:0019153">
    <property type="term" value="F:protein-disulfide reductase (glutathione) activity"/>
    <property type="evidence" value="ECO:0007669"/>
    <property type="project" value="EnsemblFungi"/>
</dbReference>
<comment type="similarity">
    <text evidence="1">Belongs to the protein disulfide isomerase family.</text>
</comment>
<accession>A0A0W0DIH1</accession>
<proteinExistence type="inferred from homology"/>
<dbReference type="Proteomes" id="UP000054886">
    <property type="component" value="Unassembled WGS sequence"/>
</dbReference>
<dbReference type="EMBL" id="LLZZ01000009">
    <property type="protein sequence ID" value="KTB13494.1"/>
    <property type="molecule type" value="Genomic_DNA"/>
</dbReference>
<dbReference type="InterPro" id="IPR051063">
    <property type="entry name" value="PDI"/>
</dbReference>
<dbReference type="VEuPathDB" id="FungiDB:GWK60_J01925"/>
<dbReference type="VEuPathDB" id="FungiDB:CAGL0J02068g"/>
<dbReference type="GO" id="GO:0005789">
    <property type="term" value="C:endoplasmic reticulum membrane"/>
    <property type="evidence" value="ECO:0007669"/>
    <property type="project" value="EnsemblFungi"/>
</dbReference>
<dbReference type="GO" id="GO:0006621">
    <property type="term" value="P:protein retention in ER lumen"/>
    <property type="evidence" value="ECO:0007669"/>
    <property type="project" value="EnsemblFungi"/>
</dbReference>
<keyword evidence="2 4" id="KW-0732">Signal</keyword>
<evidence type="ECO:0000256" key="2">
    <source>
        <dbReference type="ARBA" id="ARBA00022729"/>
    </source>
</evidence>